<evidence type="ECO:0000256" key="3">
    <source>
        <dbReference type="ARBA" id="ARBA00022695"/>
    </source>
</evidence>
<sequence>MLRMRIDYRELNKVTIKNRYPLPRIDDLFDQLQGASYFSKIDLRSGYHQLQVRDEDVPKTAFRTRYGHYEFMVMPFGLTNAPAVFMDLMNRVCKPYLDKFVIVFIDDILVYSKNEKDHEEHLRKMLELLKSEKLYAKLSKCEFWMREVQFLGHIINGQGIQVDPSKIEAVKEWDTPRTPTEIRQFLGLAGYYRRFIENFSKISLPLTTLTQKKVTFEWGEKQQEAFDALKQKLCSAPILSLPEGNEDFIVYCDASRLGLGCVLMQRKKVIAYASRQLKTHEKNYTTHDLELGAVVFALKIWRHYLYGTNCVIYTDHKSLQHILDQKILNMRQRRWVELLSDYDCEIRYHPGKANVVADALSRKERVIPLRVKALKMTVGIDLKEKIQSAQLEALSKENLKEESLTGIEKQFEEKDQGGLKTFKGRIWVPLRGGMREVLLEEAHRSRYSVHPGGDKMYHEIREKFWWPGLKRSIAEYVSKCLTCAKVKAEHQKPSGLLQQPEIPAWKWEQVTMDFVTKLPRTSSGHDSIWVVVDRLTKTAHFLPIREDYKMDKLAKIYMNEIVSRHGVPISIISDRDSRFTSRFWQTLQEALGTKLKLSTAYYPQTDGQSERTIQTLEDMLRACVIDFGGSWDTHLPLVEFSYNNSYHTSLQAAPFEALYGRKCRSPLCWNEIGESKLTGPEIVQETTDKIHKIKERMKAAQDRQKSYADKRRRPLEFSVGDKVMLKVSPWKGTVRFGKHGKLNPQYIGPFKIIARVGLVAYQLELPLELEGIHDVFHVSNLKKCLVDESLIIPYREAKVNKQLQLWRNL</sequence>
<keyword evidence="5" id="KW-0479">Metal-binding</keyword>
<dbReference type="InterPro" id="IPR043128">
    <property type="entry name" value="Rev_trsase/Diguanyl_cyclase"/>
</dbReference>
<dbReference type="InterPro" id="IPR050951">
    <property type="entry name" value="Retrovirus_Pol_polyprotein"/>
</dbReference>
<dbReference type="GO" id="GO:0015074">
    <property type="term" value="P:DNA integration"/>
    <property type="evidence" value="ECO:0007669"/>
    <property type="project" value="UniProtKB-KW"/>
</dbReference>
<evidence type="ECO:0000256" key="5">
    <source>
        <dbReference type="ARBA" id="ARBA00022723"/>
    </source>
</evidence>
<keyword evidence="10" id="KW-0229">DNA integration</keyword>
<keyword evidence="19" id="KW-1185">Reference proteome</keyword>
<dbReference type="AlphaFoldDB" id="A0A5N6M8C2"/>
<dbReference type="InterPro" id="IPR000477">
    <property type="entry name" value="RT_dom"/>
</dbReference>
<dbReference type="OrthoDB" id="2013610at2759"/>
<dbReference type="SUPFAM" id="SSF53098">
    <property type="entry name" value="Ribonuclease H-like"/>
    <property type="match status" value="1"/>
</dbReference>
<keyword evidence="4" id="KW-0540">Nuclease</keyword>
<dbReference type="GO" id="GO:0004190">
    <property type="term" value="F:aspartic-type endopeptidase activity"/>
    <property type="evidence" value="ECO:0007669"/>
    <property type="project" value="UniProtKB-KW"/>
</dbReference>
<keyword evidence="15" id="KW-0175">Coiled coil</keyword>
<dbReference type="CDD" id="cd01647">
    <property type="entry name" value="RT_LTR"/>
    <property type="match status" value="1"/>
</dbReference>
<feature type="coiled-coil region" evidence="15">
    <location>
        <begin position="683"/>
        <end position="710"/>
    </location>
</feature>
<keyword evidence="14" id="KW-0233">DNA recombination</keyword>
<evidence type="ECO:0008006" key="20">
    <source>
        <dbReference type="Google" id="ProtNLM"/>
    </source>
</evidence>
<keyword evidence="1" id="KW-0645">Protease</keyword>
<feature type="domain" description="Integrase catalytic" evidence="17">
    <location>
        <begin position="499"/>
        <end position="662"/>
    </location>
</feature>
<protein>
    <recommendedName>
        <fullName evidence="20">Reverse transcriptase domain-containing protein</fullName>
    </recommendedName>
</protein>
<evidence type="ECO:0000256" key="8">
    <source>
        <dbReference type="ARBA" id="ARBA00022801"/>
    </source>
</evidence>
<evidence type="ECO:0000256" key="2">
    <source>
        <dbReference type="ARBA" id="ARBA00022679"/>
    </source>
</evidence>
<evidence type="ECO:0000313" key="18">
    <source>
        <dbReference type="EMBL" id="KAD3336850.1"/>
    </source>
</evidence>
<evidence type="ECO:0000313" key="19">
    <source>
        <dbReference type="Proteomes" id="UP000326396"/>
    </source>
</evidence>
<keyword evidence="9" id="KW-0460">Magnesium</keyword>
<dbReference type="InterPro" id="IPR041373">
    <property type="entry name" value="RT_RNaseH"/>
</dbReference>
<dbReference type="Pfam" id="PF17921">
    <property type="entry name" value="Integrase_H2C2"/>
    <property type="match status" value="1"/>
</dbReference>
<evidence type="ECO:0000256" key="9">
    <source>
        <dbReference type="ARBA" id="ARBA00022842"/>
    </source>
</evidence>
<dbReference type="GO" id="GO:0006508">
    <property type="term" value="P:proteolysis"/>
    <property type="evidence" value="ECO:0007669"/>
    <property type="project" value="UniProtKB-KW"/>
</dbReference>
<dbReference type="InterPro" id="IPR012337">
    <property type="entry name" value="RNaseH-like_sf"/>
</dbReference>
<keyword evidence="12" id="KW-0239">DNA-directed DNA polymerase</keyword>
<dbReference type="FunFam" id="3.30.70.270:FF:000020">
    <property type="entry name" value="Transposon Tf2-6 polyprotein-like Protein"/>
    <property type="match status" value="1"/>
</dbReference>
<dbReference type="EMBL" id="SZYD01000016">
    <property type="protein sequence ID" value="KAD3336850.1"/>
    <property type="molecule type" value="Genomic_DNA"/>
</dbReference>
<dbReference type="Gene3D" id="3.30.70.270">
    <property type="match status" value="2"/>
</dbReference>
<evidence type="ECO:0000256" key="1">
    <source>
        <dbReference type="ARBA" id="ARBA00022670"/>
    </source>
</evidence>
<keyword evidence="11" id="KW-0695">RNA-directed DNA polymerase</keyword>
<organism evidence="18 19">
    <name type="scientific">Mikania micrantha</name>
    <name type="common">bitter vine</name>
    <dbReference type="NCBI Taxonomy" id="192012"/>
    <lineage>
        <taxon>Eukaryota</taxon>
        <taxon>Viridiplantae</taxon>
        <taxon>Streptophyta</taxon>
        <taxon>Embryophyta</taxon>
        <taxon>Tracheophyta</taxon>
        <taxon>Spermatophyta</taxon>
        <taxon>Magnoliopsida</taxon>
        <taxon>eudicotyledons</taxon>
        <taxon>Gunneridae</taxon>
        <taxon>Pentapetalae</taxon>
        <taxon>asterids</taxon>
        <taxon>campanulids</taxon>
        <taxon>Asterales</taxon>
        <taxon>Asteraceae</taxon>
        <taxon>Asteroideae</taxon>
        <taxon>Heliantheae alliance</taxon>
        <taxon>Eupatorieae</taxon>
        <taxon>Mikania</taxon>
    </lineage>
</organism>
<accession>A0A5N6M8C2</accession>
<evidence type="ECO:0000256" key="4">
    <source>
        <dbReference type="ARBA" id="ARBA00022722"/>
    </source>
</evidence>
<evidence type="ECO:0000256" key="7">
    <source>
        <dbReference type="ARBA" id="ARBA00022759"/>
    </source>
</evidence>
<evidence type="ECO:0000256" key="14">
    <source>
        <dbReference type="ARBA" id="ARBA00023172"/>
    </source>
</evidence>
<comment type="caution">
    <text evidence="18">The sequence shown here is derived from an EMBL/GenBank/DDBJ whole genome shotgun (WGS) entry which is preliminary data.</text>
</comment>
<gene>
    <name evidence="18" type="ORF">E3N88_32369</name>
</gene>
<dbReference type="PROSITE" id="PS50878">
    <property type="entry name" value="RT_POL"/>
    <property type="match status" value="1"/>
</dbReference>
<evidence type="ECO:0000259" key="17">
    <source>
        <dbReference type="PROSITE" id="PS50994"/>
    </source>
</evidence>
<dbReference type="PROSITE" id="PS50994">
    <property type="entry name" value="INTEGRASE"/>
    <property type="match status" value="1"/>
</dbReference>
<evidence type="ECO:0000256" key="13">
    <source>
        <dbReference type="ARBA" id="ARBA00023125"/>
    </source>
</evidence>
<dbReference type="Gene3D" id="3.10.10.10">
    <property type="entry name" value="HIV Type 1 Reverse Transcriptase, subunit A, domain 1"/>
    <property type="match status" value="1"/>
</dbReference>
<dbReference type="GO" id="GO:0004519">
    <property type="term" value="F:endonuclease activity"/>
    <property type="evidence" value="ECO:0007669"/>
    <property type="project" value="UniProtKB-KW"/>
</dbReference>
<dbReference type="FunFam" id="3.30.420.10:FF:000032">
    <property type="entry name" value="Retrovirus-related Pol polyprotein from transposon 297-like Protein"/>
    <property type="match status" value="1"/>
</dbReference>
<dbReference type="Proteomes" id="UP000326396">
    <property type="component" value="Linkage Group LG6"/>
</dbReference>
<keyword evidence="3" id="KW-0548">Nucleotidyltransferase</keyword>
<proteinExistence type="predicted"/>
<dbReference type="InterPro" id="IPR056924">
    <property type="entry name" value="SH3_Tf2-1"/>
</dbReference>
<dbReference type="GO" id="GO:0006310">
    <property type="term" value="P:DNA recombination"/>
    <property type="evidence" value="ECO:0007669"/>
    <property type="project" value="UniProtKB-KW"/>
</dbReference>
<dbReference type="Pfam" id="PF24626">
    <property type="entry name" value="SH3_Tf2-1"/>
    <property type="match status" value="1"/>
</dbReference>
<dbReference type="Gene3D" id="1.10.340.70">
    <property type="match status" value="1"/>
</dbReference>
<dbReference type="InterPro" id="IPR043502">
    <property type="entry name" value="DNA/RNA_pol_sf"/>
</dbReference>
<dbReference type="GO" id="GO:0003964">
    <property type="term" value="F:RNA-directed DNA polymerase activity"/>
    <property type="evidence" value="ECO:0007669"/>
    <property type="project" value="UniProtKB-KW"/>
</dbReference>
<dbReference type="PANTHER" id="PTHR37984:SF5">
    <property type="entry name" value="PROTEIN NYNRIN-LIKE"/>
    <property type="match status" value="1"/>
</dbReference>
<dbReference type="Pfam" id="PF17917">
    <property type="entry name" value="RT_RNaseH"/>
    <property type="match status" value="1"/>
</dbReference>
<dbReference type="InterPro" id="IPR041588">
    <property type="entry name" value="Integrase_H2C2"/>
</dbReference>
<keyword evidence="2" id="KW-0808">Transferase</keyword>
<evidence type="ECO:0000259" key="16">
    <source>
        <dbReference type="PROSITE" id="PS50878"/>
    </source>
</evidence>
<dbReference type="Gene3D" id="3.10.20.370">
    <property type="match status" value="1"/>
</dbReference>
<dbReference type="Pfam" id="PF00078">
    <property type="entry name" value="RVT_1"/>
    <property type="match status" value="1"/>
</dbReference>
<name>A0A5N6M8C2_9ASTR</name>
<dbReference type="GO" id="GO:0003677">
    <property type="term" value="F:DNA binding"/>
    <property type="evidence" value="ECO:0007669"/>
    <property type="project" value="UniProtKB-KW"/>
</dbReference>
<dbReference type="FunFam" id="3.10.20.370:FF:000001">
    <property type="entry name" value="Retrovirus-related Pol polyprotein from transposon 17.6-like protein"/>
    <property type="match status" value="1"/>
</dbReference>
<feature type="domain" description="Reverse transcriptase" evidence="16">
    <location>
        <begin position="1"/>
        <end position="155"/>
    </location>
</feature>
<dbReference type="InterPro" id="IPR036397">
    <property type="entry name" value="RNaseH_sf"/>
</dbReference>
<evidence type="ECO:0000256" key="15">
    <source>
        <dbReference type="SAM" id="Coils"/>
    </source>
</evidence>
<dbReference type="GO" id="GO:0046872">
    <property type="term" value="F:metal ion binding"/>
    <property type="evidence" value="ECO:0007669"/>
    <property type="project" value="UniProtKB-KW"/>
</dbReference>
<dbReference type="Gene3D" id="3.30.420.10">
    <property type="entry name" value="Ribonuclease H-like superfamily/Ribonuclease H"/>
    <property type="match status" value="1"/>
</dbReference>
<dbReference type="PANTHER" id="PTHR37984">
    <property type="entry name" value="PROTEIN CBG26694"/>
    <property type="match status" value="1"/>
</dbReference>
<reference evidence="18 19" key="1">
    <citation type="submission" date="2019-05" db="EMBL/GenBank/DDBJ databases">
        <title>Mikania micrantha, genome provides insights into the molecular mechanism of rapid growth.</title>
        <authorList>
            <person name="Liu B."/>
        </authorList>
    </citation>
    <scope>NUCLEOTIDE SEQUENCE [LARGE SCALE GENOMIC DNA]</scope>
    <source>
        <strain evidence="18">NLD-2019</strain>
        <tissue evidence="18">Leaf</tissue>
    </source>
</reference>
<evidence type="ECO:0000256" key="11">
    <source>
        <dbReference type="ARBA" id="ARBA00022918"/>
    </source>
</evidence>
<dbReference type="InterPro" id="IPR001584">
    <property type="entry name" value="Integrase_cat-core"/>
</dbReference>
<evidence type="ECO:0000256" key="12">
    <source>
        <dbReference type="ARBA" id="ARBA00022932"/>
    </source>
</evidence>
<dbReference type="SUPFAM" id="SSF56672">
    <property type="entry name" value="DNA/RNA polymerases"/>
    <property type="match status" value="1"/>
</dbReference>
<dbReference type="FunFam" id="3.10.10.10:FF:000007">
    <property type="entry name" value="Retrovirus-related Pol polyprotein from transposon 17.6-like Protein"/>
    <property type="match status" value="1"/>
</dbReference>
<evidence type="ECO:0000256" key="6">
    <source>
        <dbReference type="ARBA" id="ARBA00022750"/>
    </source>
</evidence>
<dbReference type="GO" id="GO:0003887">
    <property type="term" value="F:DNA-directed DNA polymerase activity"/>
    <property type="evidence" value="ECO:0007669"/>
    <property type="project" value="UniProtKB-KW"/>
</dbReference>
<keyword evidence="7" id="KW-0255">Endonuclease</keyword>
<keyword evidence="13" id="KW-0238">DNA-binding</keyword>
<keyword evidence="6" id="KW-0064">Aspartyl protease</keyword>
<dbReference type="CDD" id="cd09274">
    <property type="entry name" value="RNase_HI_RT_Ty3"/>
    <property type="match status" value="1"/>
</dbReference>
<keyword evidence="8" id="KW-0378">Hydrolase</keyword>
<evidence type="ECO:0000256" key="10">
    <source>
        <dbReference type="ARBA" id="ARBA00022908"/>
    </source>
</evidence>